<evidence type="ECO:0000256" key="1">
    <source>
        <dbReference type="SAM" id="Phobius"/>
    </source>
</evidence>
<protein>
    <submittedName>
        <fullName evidence="4">Uncharacterized protein LOC110977251 isoform X1</fullName>
    </submittedName>
</protein>
<dbReference type="GeneID" id="110977251"/>
<dbReference type="AlphaFoldDB" id="A0A8B7Y148"/>
<keyword evidence="1" id="KW-0472">Membrane</keyword>
<dbReference type="KEGG" id="aplc:110977251"/>
<gene>
    <name evidence="4" type="primary">LOC110977251</name>
</gene>
<feature type="transmembrane region" description="Helical" evidence="1">
    <location>
        <begin position="236"/>
        <end position="261"/>
    </location>
</feature>
<keyword evidence="1" id="KW-0812">Transmembrane</keyword>
<reference evidence="4" key="1">
    <citation type="submission" date="2025-08" db="UniProtKB">
        <authorList>
            <consortium name="RefSeq"/>
        </authorList>
    </citation>
    <scope>IDENTIFICATION</scope>
</reference>
<evidence type="ECO:0000313" key="3">
    <source>
        <dbReference type="Proteomes" id="UP000694845"/>
    </source>
</evidence>
<feature type="domain" description="Ig-like" evidence="2">
    <location>
        <begin position="132"/>
        <end position="220"/>
    </location>
</feature>
<keyword evidence="1" id="KW-1133">Transmembrane helix</keyword>
<proteinExistence type="predicted"/>
<dbReference type="RefSeq" id="XP_022086888.1">
    <property type="nucleotide sequence ID" value="XM_022231196.1"/>
</dbReference>
<evidence type="ECO:0000259" key="2">
    <source>
        <dbReference type="PROSITE" id="PS50835"/>
    </source>
</evidence>
<accession>A0A8B7Y148</accession>
<organism evidence="3 4">
    <name type="scientific">Acanthaster planci</name>
    <name type="common">Crown-of-thorns starfish</name>
    <dbReference type="NCBI Taxonomy" id="133434"/>
    <lineage>
        <taxon>Eukaryota</taxon>
        <taxon>Metazoa</taxon>
        <taxon>Echinodermata</taxon>
        <taxon>Eleutherozoa</taxon>
        <taxon>Asterozoa</taxon>
        <taxon>Asteroidea</taxon>
        <taxon>Valvatacea</taxon>
        <taxon>Valvatida</taxon>
        <taxon>Acanthasteridae</taxon>
        <taxon>Acanthaster</taxon>
    </lineage>
</organism>
<dbReference type="Proteomes" id="UP000694845">
    <property type="component" value="Unplaced"/>
</dbReference>
<dbReference type="InterPro" id="IPR007110">
    <property type="entry name" value="Ig-like_dom"/>
</dbReference>
<name>A0A8B7Y148_ACAPL</name>
<evidence type="ECO:0000313" key="4">
    <source>
        <dbReference type="RefSeq" id="XP_022086888.1"/>
    </source>
</evidence>
<dbReference type="PROSITE" id="PS50835">
    <property type="entry name" value="IG_LIKE"/>
    <property type="match status" value="1"/>
</dbReference>
<sequence length="420" mass="45714">MITSRGSDKLKMFGPAKLQRYTFTIVTTILVSLCLFSTASSQSPECRFEPLPGSDGNFAVGDSVNLCCGIPGTINVTCFNGEKKLACPEPNVTCCPLELAPEDNGVDFTCTVLTSSSDEPRNYSFMPLRILPNVTIRQAGPGVNDEVGSYAVVECYGVGVPGIANYSWTATHSESGEIIPPENYTLLADGRVMVMTVQASFVVSCTVKVPSGLSNNSSLTVEAIEPAVSPVESCQWIFLFAAVLAVQVALMGVVLAHLLYLRKRMRKRKSMTPRRDKPNAEQAADTECVYANGNQDNGYAMVDEDGDSRAGEYEDVSVEEGMMIDHSRNTSIVSEYLDLHDPPANNSGQEYAYAEFANTTGGGRETSRDTTIISEYLELQDTPGGREKENGHQVVECPSKRKITAESEYEKVSIDHEERL</sequence>
<keyword evidence="3" id="KW-1185">Reference proteome</keyword>